<keyword evidence="4" id="KW-1185">Reference proteome</keyword>
<dbReference type="OrthoDB" id="10057240at2759"/>
<dbReference type="EMBL" id="CAJQZP010001485">
    <property type="protein sequence ID" value="CAG5049912.1"/>
    <property type="molecule type" value="Genomic_DNA"/>
</dbReference>
<gene>
    <name evidence="3" type="ORF">PAPOLLO_LOCUS24634</name>
</gene>
<dbReference type="PANTHER" id="PTHR47055:SF3">
    <property type="entry name" value="PHORBOL-ESTER_DAG-TYPE DOMAIN-CONTAINING PROTEIN"/>
    <property type="match status" value="1"/>
</dbReference>
<evidence type="ECO:0000313" key="3">
    <source>
        <dbReference type="EMBL" id="CAG5049912.1"/>
    </source>
</evidence>
<dbReference type="PANTHER" id="PTHR47055">
    <property type="entry name" value="DDE_TNP_1_7 DOMAIN-CONTAINING PROTEIN"/>
    <property type="match status" value="1"/>
</dbReference>
<dbReference type="Proteomes" id="UP000691718">
    <property type="component" value="Unassembled WGS sequence"/>
</dbReference>
<dbReference type="GO" id="GO:0043565">
    <property type="term" value="F:sequence-specific DNA binding"/>
    <property type="evidence" value="ECO:0007669"/>
    <property type="project" value="TreeGrafter"/>
</dbReference>
<evidence type="ECO:0000256" key="1">
    <source>
        <dbReference type="SAM" id="MobiDB-lite"/>
    </source>
</evidence>
<dbReference type="Pfam" id="PF13843">
    <property type="entry name" value="DDE_Tnp_1_7"/>
    <property type="match status" value="1"/>
</dbReference>
<evidence type="ECO:0000259" key="2">
    <source>
        <dbReference type="Pfam" id="PF13843"/>
    </source>
</evidence>
<proteinExistence type="predicted"/>
<name>A0A8S3Y7W2_PARAO</name>
<protein>
    <submittedName>
        <fullName evidence="3">(apollo) hypothetical protein</fullName>
    </submittedName>
</protein>
<feature type="domain" description="PiggyBac transposable element-derived protein" evidence="2">
    <location>
        <begin position="182"/>
        <end position="240"/>
    </location>
</feature>
<evidence type="ECO:0000313" key="4">
    <source>
        <dbReference type="Proteomes" id="UP000691718"/>
    </source>
</evidence>
<accession>A0A8S3Y7W2</accession>
<reference evidence="3" key="1">
    <citation type="submission" date="2021-04" db="EMBL/GenBank/DDBJ databases">
        <authorList>
            <person name="Tunstrom K."/>
        </authorList>
    </citation>
    <scope>NUCLEOTIDE SEQUENCE</scope>
</reference>
<organism evidence="3 4">
    <name type="scientific">Parnassius apollo</name>
    <name type="common">Apollo butterfly</name>
    <name type="synonym">Papilio apollo</name>
    <dbReference type="NCBI Taxonomy" id="110799"/>
    <lineage>
        <taxon>Eukaryota</taxon>
        <taxon>Metazoa</taxon>
        <taxon>Ecdysozoa</taxon>
        <taxon>Arthropoda</taxon>
        <taxon>Hexapoda</taxon>
        <taxon>Insecta</taxon>
        <taxon>Pterygota</taxon>
        <taxon>Neoptera</taxon>
        <taxon>Endopterygota</taxon>
        <taxon>Lepidoptera</taxon>
        <taxon>Glossata</taxon>
        <taxon>Ditrysia</taxon>
        <taxon>Papilionoidea</taxon>
        <taxon>Papilionidae</taxon>
        <taxon>Parnassiinae</taxon>
        <taxon>Parnassini</taxon>
        <taxon>Parnassius</taxon>
        <taxon>Parnassius</taxon>
    </lineage>
</organism>
<feature type="region of interest" description="Disordered" evidence="1">
    <location>
        <begin position="127"/>
        <end position="158"/>
    </location>
</feature>
<dbReference type="AlphaFoldDB" id="A0A8S3Y7W2"/>
<comment type="caution">
    <text evidence="3">The sequence shown here is derived from an EMBL/GenBank/DDBJ whole genome shotgun (WGS) entry which is preliminary data.</text>
</comment>
<sequence>MLVGRYRPHGHIRYLYLAFCRSRRLLSTTEIADALEALEEVEDIQGIDVYIDPPCNGEISDGDSREEDCCDFERLNRHQLLASAELVIHTSKDDQHVEIETIEPEISSPTLGTTTVKDFRRSVTQGLMTMKDVSQKRKTSTTNTSEGGPSKRRKSDYSTIKDVRLGNRGIHWPSFVENRGSNREKNVDIQQPYVVQQYNRFMGGVDRLDANVGTYRIAIRGKKWYSSIIMWMIDVTVNNSTLLARSMGAEVDTLEFRRSISAPCYRSMERQDFTQDQRHCLFFTAIPMSVRKHGADHLIITGQARKCCAVCKKENHQNM</sequence>
<dbReference type="InterPro" id="IPR052638">
    <property type="entry name" value="PiggyBac_TE-derived"/>
</dbReference>
<dbReference type="InterPro" id="IPR029526">
    <property type="entry name" value="PGBD"/>
</dbReference>